<dbReference type="PROSITE" id="PS50041">
    <property type="entry name" value="C_TYPE_LECTIN_2"/>
    <property type="match status" value="1"/>
</dbReference>
<dbReference type="InterPro" id="IPR051663">
    <property type="entry name" value="CLec_Tetranectin-domain"/>
</dbReference>
<protein>
    <recommendedName>
        <fullName evidence="6">C-type lectin domain-containing protein</fullName>
    </recommendedName>
</protein>
<evidence type="ECO:0000256" key="1">
    <source>
        <dbReference type="ARBA" id="ARBA00004613"/>
    </source>
</evidence>
<dbReference type="EMBL" id="JBEHCU010012817">
    <property type="protein sequence ID" value="KAL1375049.1"/>
    <property type="molecule type" value="Genomic_DNA"/>
</dbReference>
<dbReference type="CDD" id="cd00037">
    <property type="entry name" value="CLECT"/>
    <property type="match status" value="1"/>
</dbReference>
<feature type="domain" description="C-type lectin" evidence="6">
    <location>
        <begin position="73"/>
        <end position="201"/>
    </location>
</feature>
<reference evidence="7 8" key="1">
    <citation type="submission" date="2024-05" db="EMBL/GenBank/DDBJ databases">
        <title>Culex pipiens pipiens assembly and annotation.</title>
        <authorList>
            <person name="Alout H."/>
            <person name="Durand T."/>
        </authorList>
    </citation>
    <scope>NUCLEOTIDE SEQUENCE [LARGE SCALE GENOMIC DNA]</scope>
    <source>
        <strain evidence="7">HA-2024</strain>
        <tissue evidence="7">Whole body</tissue>
    </source>
</reference>
<dbReference type="InterPro" id="IPR016187">
    <property type="entry name" value="CTDL_fold"/>
</dbReference>
<organism evidence="7 8">
    <name type="scientific">Culex pipiens pipiens</name>
    <name type="common">Northern house mosquito</name>
    <dbReference type="NCBI Taxonomy" id="38569"/>
    <lineage>
        <taxon>Eukaryota</taxon>
        <taxon>Metazoa</taxon>
        <taxon>Ecdysozoa</taxon>
        <taxon>Arthropoda</taxon>
        <taxon>Hexapoda</taxon>
        <taxon>Insecta</taxon>
        <taxon>Pterygota</taxon>
        <taxon>Neoptera</taxon>
        <taxon>Endopterygota</taxon>
        <taxon>Diptera</taxon>
        <taxon>Nematocera</taxon>
        <taxon>Culicoidea</taxon>
        <taxon>Culicidae</taxon>
        <taxon>Culicinae</taxon>
        <taxon>Culicini</taxon>
        <taxon>Culex</taxon>
        <taxon>Culex</taxon>
    </lineage>
</organism>
<dbReference type="AlphaFoldDB" id="A0ABD1CF75"/>
<keyword evidence="8" id="KW-1185">Reference proteome</keyword>
<proteinExistence type="predicted"/>
<sequence>MKKAIALIVLIFAVSSSMQYRFEESEELSEESVNQSQRDERQQIFSIIRNDYNKALQIQVEVQTTNEPEVVPFSNNSYVIPYFTANWHKSVEYCNYLGLRLAMIDSREKEAGLYAAVKASDVYSSGSTLVWVGASDLADEGNFHWHGTGRRVAYSNWARRQPDNAGAEHCVEVGLHEYPSLSMQWQWNDRDCKANRYFVCEG</sequence>
<dbReference type="Pfam" id="PF00059">
    <property type="entry name" value="Lectin_C"/>
    <property type="match status" value="1"/>
</dbReference>
<dbReference type="GO" id="GO:0005576">
    <property type="term" value="C:extracellular region"/>
    <property type="evidence" value="ECO:0007669"/>
    <property type="project" value="UniProtKB-SubCell"/>
</dbReference>
<evidence type="ECO:0000256" key="3">
    <source>
        <dbReference type="ARBA" id="ARBA00022729"/>
    </source>
</evidence>
<evidence type="ECO:0000313" key="7">
    <source>
        <dbReference type="EMBL" id="KAL1375049.1"/>
    </source>
</evidence>
<dbReference type="PANTHER" id="PTHR22799">
    <property type="entry name" value="TETRANECTIN-RELATED"/>
    <property type="match status" value="1"/>
</dbReference>
<gene>
    <name evidence="7" type="ORF">pipiens_004755</name>
</gene>
<dbReference type="InterPro" id="IPR001304">
    <property type="entry name" value="C-type_lectin-like"/>
</dbReference>
<dbReference type="SMART" id="SM00034">
    <property type="entry name" value="CLECT"/>
    <property type="match status" value="1"/>
</dbReference>
<dbReference type="InterPro" id="IPR016186">
    <property type="entry name" value="C-type_lectin-like/link_sf"/>
</dbReference>
<dbReference type="PANTHER" id="PTHR22799:SF1">
    <property type="entry name" value="C-TYPE LECTIN DOMAIN FAMILY 11 MEMBER A"/>
    <property type="match status" value="1"/>
</dbReference>
<accession>A0ABD1CF75</accession>
<evidence type="ECO:0000256" key="4">
    <source>
        <dbReference type="ARBA" id="ARBA00022734"/>
    </source>
</evidence>
<evidence type="ECO:0000256" key="2">
    <source>
        <dbReference type="ARBA" id="ARBA00022525"/>
    </source>
</evidence>
<keyword evidence="2" id="KW-0964">Secreted</keyword>
<dbReference type="Proteomes" id="UP001562425">
    <property type="component" value="Unassembled WGS sequence"/>
</dbReference>
<feature type="chain" id="PRO_5044810987" description="C-type lectin domain-containing protein" evidence="5">
    <location>
        <begin position="20"/>
        <end position="202"/>
    </location>
</feature>
<dbReference type="Gene3D" id="3.10.100.10">
    <property type="entry name" value="Mannose-Binding Protein A, subunit A"/>
    <property type="match status" value="1"/>
</dbReference>
<keyword evidence="3 5" id="KW-0732">Signal</keyword>
<dbReference type="GO" id="GO:0030246">
    <property type="term" value="F:carbohydrate binding"/>
    <property type="evidence" value="ECO:0007669"/>
    <property type="project" value="UniProtKB-KW"/>
</dbReference>
<dbReference type="SUPFAM" id="SSF56436">
    <property type="entry name" value="C-type lectin-like"/>
    <property type="match status" value="1"/>
</dbReference>
<evidence type="ECO:0000256" key="5">
    <source>
        <dbReference type="SAM" id="SignalP"/>
    </source>
</evidence>
<name>A0ABD1CF75_CULPP</name>
<feature type="signal peptide" evidence="5">
    <location>
        <begin position="1"/>
        <end position="19"/>
    </location>
</feature>
<comment type="caution">
    <text evidence="7">The sequence shown here is derived from an EMBL/GenBank/DDBJ whole genome shotgun (WGS) entry which is preliminary data.</text>
</comment>
<keyword evidence="4" id="KW-0430">Lectin</keyword>
<evidence type="ECO:0000313" key="8">
    <source>
        <dbReference type="Proteomes" id="UP001562425"/>
    </source>
</evidence>
<evidence type="ECO:0000259" key="6">
    <source>
        <dbReference type="PROSITE" id="PS50041"/>
    </source>
</evidence>
<comment type="subcellular location">
    <subcellularLocation>
        <location evidence="1">Secreted</location>
    </subcellularLocation>
</comment>